<dbReference type="Pfam" id="PF22974">
    <property type="entry name" value="DUF7029"/>
    <property type="match status" value="1"/>
</dbReference>
<feature type="signal peptide" evidence="2">
    <location>
        <begin position="1"/>
        <end position="18"/>
    </location>
</feature>
<gene>
    <name evidence="5" type="ORF">CDV31_000975</name>
</gene>
<feature type="region of interest" description="Disordered" evidence="1">
    <location>
        <begin position="443"/>
        <end position="465"/>
    </location>
</feature>
<dbReference type="Proteomes" id="UP000288429">
    <property type="component" value="Unassembled WGS sequence"/>
</dbReference>
<feature type="compositionally biased region" description="Gly residues" evidence="1">
    <location>
        <begin position="283"/>
        <end position="305"/>
    </location>
</feature>
<feature type="region of interest" description="Disordered" evidence="1">
    <location>
        <begin position="252"/>
        <end position="331"/>
    </location>
</feature>
<evidence type="ECO:0000259" key="3">
    <source>
        <dbReference type="Pfam" id="PF22974"/>
    </source>
</evidence>
<feature type="domain" description="DUF7223" evidence="4">
    <location>
        <begin position="492"/>
        <end position="620"/>
    </location>
</feature>
<feature type="region of interest" description="Disordered" evidence="1">
    <location>
        <begin position="1102"/>
        <end position="1123"/>
    </location>
</feature>
<keyword evidence="6" id="KW-1185">Reference proteome</keyword>
<evidence type="ECO:0000256" key="1">
    <source>
        <dbReference type="SAM" id="MobiDB-lite"/>
    </source>
</evidence>
<feature type="compositionally biased region" description="Polar residues" evidence="1">
    <location>
        <begin position="875"/>
        <end position="885"/>
    </location>
</feature>
<dbReference type="InterPro" id="IPR054293">
    <property type="entry name" value="DUF7029"/>
</dbReference>
<evidence type="ECO:0000313" key="5">
    <source>
        <dbReference type="EMBL" id="RSM20180.1"/>
    </source>
</evidence>
<feature type="compositionally biased region" description="Basic and acidic residues" evidence="1">
    <location>
        <begin position="63"/>
        <end position="74"/>
    </location>
</feature>
<feature type="compositionally biased region" description="Acidic residues" evidence="1">
    <location>
        <begin position="888"/>
        <end position="897"/>
    </location>
</feature>
<feature type="domain" description="DUF7029" evidence="3">
    <location>
        <begin position="155"/>
        <end position="248"/>
    </location>
</feature>
<dbReference type="Pfam" id="PF23865">
    <property type="entry name" value="DUF7223"/>
    <property type="match status" value="1"/>
</dbReference>
<accession>A0A428V0Y1</accession>
<evidence type="ECO:0008006" key="7">
    <source>
        <dbReference type="Google" id="ProtNLM"/>
    </source>
</evidence>
<evidence type="ECO:0000313" key="6">
    <source>
        <dbReference type="Proteomes" id="UP000288429"/>
    </source>
</evidence>
<proteinExistence type="predicted"/>
<dbReference type="AlphaFoldDB" id="A0A428V0Y1"/>
<feature type="region of interest" description="Disordered" evidence="1">
    <location>
        <begin position="723"/>
        <end position="904"/>
    </location>
</feature>
<protein>
    <recommendedName>
        <fullName evidence="7">Peptidase A1 domain-containing protein</fullName>
    </recommendedName>
</protein>
<evidence type="ECO:0000259" key="4">
    <source>
        <dbReference type="Pfam" id="PF23865"/>
    </source>
</evidence>
<comment type="caution">
    <text evidence="5">The sequence shown here is derived from an EMBL/GenBank/DDBJ whole genome shotgun (WGS) entry which is preliminary data.</text>
</comment>
<name>A0A428V0Y1_9HYPO</name>
<sequence>MLFNSLAALLGSAAVVSALPAFNKTIQAHNGTVNPGQGHGHGEGPDVEVVVVYGPSTKCPDKCSKTLGEPHSHDSPPSSHHSHSEGYGSHQDGYSGSTTFEHEELISTLIPAVHWDCNTKPAANLIPIPAHGKSEMYYGVDKPDQGGQYAFLTYYFDTPSVNLDHCGHISSIEYGNDGLSITFTSKEAFNHAYESWKDDEDLILITYTEGCGDWGQGERCYFKVTGLVYKKGELCIIAIGVPSHPDDITAGGDTEWGYWEPRNPGGHHPGYSGSPPAYAGGAAPTGGAGSGSGSGAGSGGQGGGSFTWNPTGTASSPPSATSANGDADSGSTDFSAIRNACKPPVDTRFGLPTACLGEFFDLDLDNNLGYDPVSQQYLTFARDLAPGLQVEEEQETLRRVKRAFGLGFIKNKVKKFIKNPIKFLKEAISISGSFNREFSWQLPDRKNKNSKGNKLKDPSTKQVKSPWGDSVLLKAFGTQKPGKDGKLAGYMNVFCVGCGVSGSARVGGKASWGIGGFTKGEVTINTDIRFLLQIGVDAQMTYTKEWYNNLLEIGLPGLSYGIVRIGPAISVDSRVKLEAQANGKLLAGAEMGLQNAQAKIDFVNPSQSSKQNWDPYFKPIFEAEGDLMLSASLGLPLGIKCGIKVSKWSRDVALIDEPSIKGVAQAAASIGPGKGNKFSAGFSEINGCTGISTQITWRNQLYIDLLGLKRFSIHDTKDRPIKRGCISLPGRPVAGTSAGSTKATTGTSKPTGTTKPTGTAKPTKPTNTKPTKPTKLGNAIAGAKPTGKRTGKPMGIAEPVAKVDPAGAGGPVATADPSIPGDSVEPEPNSPPMPGGDDQGGDGQAGTSEQTGGDGGAQTGESENTPARRIRARQADSNAASSTGSPEPDTEASETDSSDVGFDLTSRVENGTSDLSYDLKSFGNKPYNLTGGFEVALIVDPDARNMLVSCANGNTYVFSVEGEDNPNCSEMWASKDDVVVFDGADRLMHYYNNSMAATGVSRLRLEDETDIPSGGVVVAFAPYFPNPESDEYFFVAVDPNENIFYPIVCEFENDAGSKLFLAEDPDEGAKMLKSPDLTFTVTGGKVTDCYAMPLMMGEYKAGDDWETPSETSDADWEWEFEDE</sequence>
<dbReference type="EMBL" id="NIZV01000007">
    <property type="protein sequence ID" value="RSM20180.1"/>
    <property type="molecule type" value="Genomic_DNA"/>
</dbReference>
<feature type="compositionally biased region" description="Low complexity" evidence="1">
    <location>
        <begin position="264"/>
        <end position="282"/>
    </location>
</feature>
<reference evidence="5 6" key="1">
    <citation type="submission" date="2017-06" db="EMBL/GenBank/DDBJ databases">
        <title>Cmopartive genomic analysis of Ambrosia Fusariam Clade fungi.</title>
        <authorList>
            <person name="Stajich J.E."/>
            <person name="Carrillo J."/>
            <person name="Kijimoto T."/>
            <person name="Eskalen A."/>
            <person name="O'Donnell K."/>
            <person name="Kasson M."/>
        </authorList>
    </citation>
    <scope>NUCLEOTIDE SEQUENCE [LARGE SCALE GENOMIC DNA]</scope>
    <source>
        <strain evidence="5 6">NRRL 20438</strain>
    </source>
</reference>
<feature type="compositionally biased region" description="Acidic residues" evidence="1">
    <location>
        <begin position="1104"/>
        <end position="1123"/>
    </location>
</feature>
<feature type="compositionally biased region" description="Low complexity" evidence="1">
    <location>
        <begin position="309"/>
        <end position="325"/>
    </location>
</feature>
<organism evidence="5 6">
    <name type="scientific">Fusarium ambrosium</name>
    <dbReference type="NCBI Taxonomy" id="131363"/>
    <lineage>
        <taxon>Eukaryota</taxon>
        <taxon>Fungi</taxon>
        <taxon>Dikarya</taxon>
        <taxon>Ascomycota</taxon>
        <taxon>Pezizomycotina</taxon>
        <taxon>Sordariomycetes</taxon>
        <taxon>Hypocreomycetidae</taxon>
        <taxon>Hypocreales</taxon>
        <taxon>Nectriaceae</taxon>
        <taxon>Fusarium</taxon>
        <taxon>Fusarium solani species complex</taxon>
    </lineage>
</organism>
<keyword evidence="2" id="KW-0732">Signal</keyword>
<feature type="region of interest" description="Disordered" evidence="1">
    <location>
        <begin position="63"/>
        <end position="95"/>
    </location>
</feature>
<evidence type="ECO:0000256" key="2">
    <source>
        <dbReference type="SAM" id="SignalP"/>
    </source>
</evidence>
<dbReference type="InterPro" id="IPR055647">
    <property type="entry name" value="DUF7223"/>
</dbReference>
<feature type="compositionally biased region" description="Low complexity" evidence="1">
    <location>
        <begin position="735"/>
        <end position="775"/>
    </location>
</feature>
<feature type="chain" id="PRO_5019141867" description="Peptidase A1 domain-containing protein" evidence="2">
    <location>
        <begin position="19"/>
        <end position="1123"/>
    </location>
</feature>